<feature type="transmembrane region" description="Helical" evidence="6">
    <location>
        <begin position="265"/>
        <end position="287"/>
    </location>
</feature>
<dbReference type="EMBL" id="QJNU01000357">
    <property type="protein sequence ID" value="RYP01519.1"/>
    <property type="molecule type" value="Genomic_DNA"/>
</dbReference>
<dbReference type="Pfam" id="PF07690">
    <property type="entry name" value="MFS_1"/>
    <property type="match status" value="1"/>
</dbReference>
<evidence type="ECO:0000256" key="4">
    <source>
        <dbReference type="ARBA" id="ARBA00022989"/>
    </source>
</evidence>
<dbReference type="STRING" id="155417.A0A4Q4T7H2"/>
<dbReference type="InterPro" id="IPR036259">
    <property type="entry name" value="MFS_trans_sf"/>
</dbReference>
<keyword evidence="4 6" id="KW-1133">Transmembrane helix</keyword>
<dbReference type="Gene3D" id="1.20.1250.20">
    <property type="entry name" value="MFS general substrate transporter like domains"/>
    <property type="match status" value="1"/>
</dbReference>
<gene>
    <name evidence="8" type="ORF">DL764_006185</name>
</gene>
<feature type="transmembrane region" description="Helical" evidence="6">
    <location>
        <begin position="385"/>
        <end position="402"/>
    </location>
</feature>
<evidence type="ECO:0000256" key="3">
    <source>
        <dbReference type="ARBA" id="ARBA00022692"/>
    </source>
</evidence>
<dbReference type="AlphaFoldDB" id="A0A4Q4T7H2"/>
<evidence type="ECO:0000256" key="1">
    <source>
        <dbReference type="ARBA" id="ARBA00004141"/>
    </source>
</evidence>
<keyword evidence="9" id="KW-1185">Reference proteome</keyword>
<feature type="transmembrane region" description="Helical" evidence="6">
    <location>
        <begin position="315"/>
        <end position="335"/>
    </location>
</feature>
<evidence type="ECO:0000256" key="6">
    <source>
        <dbReference type="SAM" id="Phobius"/>
    </source>
</evidence>
<evidence type="ECO:0000259" key="7">
    <source>
        <dbReference type="PROSITE" id="PS50850"/>
    </source>
</evidence>
<feature type="transmembrane region" description="Helical" evidence="6">
    <location>
        <begin position="341"/>
        <end position="364"/>
    </location>
</feature>
<dbReference type="SUPFAM" id="SSF103473">
    <property type="entry name" value="MFS general substrate transporter"/>
    <property type="match status" value="1"/>
</dbReference>
<sequence length="448" mass="48756">MGSAIFYPALPEMTREFGVSPTIVNLSIALYMLAMSIFPLWWSSFSETLGRRNIYIVSFFLNVVFCLLSGLSVNIAMLIVFRVLSGGASASVQAVGAGTVADVWEPQERGRAMGIFYIGPLMGPMIGPVVGGVLAQYYGWRSTAWFLACYGAIIFIVTLFALPETLPRKKPTVPASQPGPGVDGMPSLSRASSTARSVQTHTRKAAAALKRFFVDPLEIVAYLRFPPILCTVYYSATTFGSLYVLNIAVQAAFSQPPYGFSSDVLGLLYLPCSVGYFVTSVLGGRWIDRIMIRAAERAGRYDAEGRLVYLPEDRMGANAWIAASLYPASLVWFGWTAQRGVHWAVPSAANFVFGLGSMLVFGAVTTMLTEFMPRRSSSGVALNNFVRNILSCTGGIVGQPLIDAMGVGWLMTALGLVCWLSGNLVIWLLRRNSQKWRAQMDEALKNGT</sequence>
<name>A0A4Q4T7H2_9PEZI</name>
<feature type="transmembrane region" description="Helical" evidence="6">
    <location>
        <begin position="23"/>
        <end position="42"/>
    </location>
</feature>
<comment type="caution">
    <text evidence="8">The sequence shown here is derived from an EMBL/GenBank/DDBJ whole genome shotgun (WGS) entry which is preliminary data.</text>
</comment>
<dbReference type="GO" id="GO:0005886">
    <property type="term" value="C:plasma membrane"/>
    <property type="evidence" value="ECO:0007669"/>
    <property type="project" value="TreeGrafter"/>
</dbReference>
<evidence type="ECO:0000256" key="2">
    <source>
        <dbReference type="ARBA" id="ARBA00022448"/>
    </source>
</evidence>
<keyword evidence="3 6" id="KW-0812">Transmembrane</keyword>
<reference evidence="8 9" key="1">
    <citation type="submission" date="2018-06" db="EMBL/GenBank/DDBJ databases">
        <title>Complete Genomes of Monosporascus.</title>
        <authorList>
            <person name="Robinson A.J."/>
            <person name="Natvig D.O."/>
        </authorList>
    </citation>
    <scope>NUCLEOTIDE SEQUENCE [LARGE SCALE GENOMIC DNA]</scope>
    <source>
        <strain evidence="8 9">CBS 110550</strain>
    </source>
</reference>
<evidence type="ECO:0000256" key="5">
    <source>
        <dbReference type="ARBA" id="ARBA00023136"/>
    </source>
</evidence>
<feature type="transmembrane region" description="Helical" evidence="6">
    <location>
        <begin position="115"/>
        <end position="138"/>
    </location>
</feature>
<feature type="transmembrane region" description="Helical" evidence="6">
    <location>
        <begin position="232"/>
        <end position="253"/>
    </location>
</feature>
<dbReference type="PROSITE" id="PS50850">
    <property type="entry name" value="MFS"/>
    <property type="match status" value="1"/>
</dbReference>
<organism evidence="8 9">
    <name type="scientific">Monosporascus ibericus</name>
    <dbReference type="NCBI Taxonomy" id="155417"/>
    <lineage>
        <taxon>Eukaryota</taxon>
        <taxon>Fungi</taxon>
        <taxon>Dikarya</taxon>
        <taxon>Ascomycota</taxon>
        <taxon>Pezizomycotina</taxon>
        <taxon>Sordariomycetes</taxon>
        <taxon>Xylariomycetidae</taxon>
        <taxon>Xylariales</taxon>
        <taxon>Xylariales incertae sedis</taxon>
        <taxon>Monosporascus</taxon>
    </lineage>
</organism>
<dbReference type="OrthoDB" id="3936150at2759"/>
<dbReference type="InterPro" id="IPR020846">
    <property type="entry name" value="MFS_dom"/>
</dbReference>
<dbReference type="PANTHER" id="PTHR23502">
    <property type="entry name" value="MAJOR FACILITATOR SUPERFAMILY"/>
    <property type="match status" value="1"/>
</dbReference>
<dbReference type="FunFam" id="1.20.1250.20:FF:000172">
    <property type="entry name" value="MFS multidrug resistance transporter"/>
    <property type="match status" value="1"/>
</dbReference>
<dbReference type="PANTHER" id="PTHR23502:SF5">
    <property type="entry name" value="QUINIDINE RESISTANCE PROTEIN 3"/>
    <property type="match status" value="1"/>
</dbReference>
<keyword evidence="5 6" id="KW-0472">Membrane</keyword>
<dbReference type="CDD" id="cd17323">
    <property type="entry name" value="MFS_Tpo1_MDR_like"/>
    <property type="match status" value="1"/>
</dbReference>
<dbReference type="GO" id="GO:0010509">
    <property type="term" value="P:intracellular polyamine homeostasis"/>
    <property type="evidence" value="ECO:0007669"/>
    <property type="project" value="TreeGrafter"/>
</dbReference>
<feature type="transmembrane region" description="Helical" evidence="6">
    <location>
        <begin position="144"/>
        <end position="162"/>
    </location>
</feature>
<dbReference type="InterPro" id="IPR011701">
    <property type="entry name" value="MFS"/>
</dbReference>
<feature type="domain" description="Major facilitator superfamily (MFS) profile" evidence="7">
    <location>
        <begin position="1"/>
        <end position="433"/>
    </location>
</feature>
<feature type="transmembrane region" description="Helical" evidence="6">
    <location>
        <begin position="54"/>
        <end position="81"/>
    </location>
</feature>
<dbReference type="Proteomes" id="UP000293360">
    <property type="component" value="Unassembled WGS sequence"/>
</dbReference>
<proteinExistence type="predicted"/>
<dbReference type="GO" id="GO:0015203">
    <property type="term" value="F:polyamine transmembrane transporter activity"/>
    <property type="evidence" value="ECO:0007669"/>
    <property type="project" value="TreeGrafter"/>
</dbReference>
<protein>
    <recommendedName>
        <fullName evidence="7">Major facilitator superfamily (MFS) profile domain-containing protein</fullName>
    </recommendedName>
</protein>
<accession>A0A4Q4T7H2</accession>
<evidence type="ECO:0000313" key="9">
    <source>
        <dbReference type="Proteomes" id="UP000293360"/>
    </source>
</evidence>
<comment type="subcellular location">
    <subcellularLocation>
        <location evidence="1">Membrane</location>
        <topology evidence="1">Multi-pass membrane protein</topology>
    </subcellularLocation>
</comment>
<feature type="transmembrane region" description="Helical" evidence="6">
    <location>
        <begin position="408"/>
        <end position="429"/>
    </location>
</feature>
<evidence type="ECO:0000313" key="8">
    <source>
        <dbReference type="EMBL" id="RYP01519.1"/>
    </source>
</evidence>
<keyword evidence="2" id="KW-0813">Transport</keyword>